<dbReference type="Pfam" id="PF08386">
    <property type="entry name" value="Abhydrolase_4"/>
    <property type="match status" value="1"/>
</dbReference>
<evidence type="ECO:0000259" key="5">
    <source>
        <dbReference type="Pfam" id="PF08386"/>
    </source>
</evidence>
<dbReference type="Pfam" id="PF00561">
    <property type="entry name" value="Abhydrolase_1"/>
    <property type="match status" value="1"/>
</dbReference>
<dbReference type="InterPro" id="IPR051601">
    <property type="entry name" value="Serine_prot/Carboxylest_S33"/>
</dbReference>
<keyword evidence="6" id="KW-0645">Protease</keyword>
<feature type="domain" description="AB hydrolase-1" evidence="4">
    <location>
        <begin position="95"/>
        <end position="228"/>
    </location>
</feature>
<dbReference type="PANTHER" id="PTHR43248:SF29">
    <property type="entry name" value="TRIPEPTIDYL AMINOPEPTIDASE"/>
    <property type="match status" value="1"/>
</dbReference>
<reference evidence="6 7" key="1">
    <citation type="submission" date="2016-10" db="EMBL/GenBank/DDBJ databases">
        <title>Genome sequence of Nocardia seriolae strain EM150506, isolated from Anguila japonica.</title>
        <authorList>
            <person name="Han H.-J."/>
        </authorList>
    </citation>
    <scope>NUCLEOTIDE SEQUENCE [LARGE SCALE GENOMIC DNA]</scope>
    <source>
        <strain evidence="6 7">EM150506</strain>
    </source>
</reference>
<evidence type="ECO:0000256" key="3">
    <source>
        <dbReference type="ARBA" id="ARBA00022801"/>
    </source>
</evidence>
<dbReference type="EMBL" id="CP017839">
    <property type="protein sequence ID" value="APA96015.1"/>
    <property type="molecule type" value="Genomic_DNA"/>
</dbReference>
<comment type="similarity">
    <text evidence="1">Belongs to the peptidase S33 family.</text>
</comment>
<dbReference type="PANTHER" id="PTHR43248">
    <property type="entry name" value="2-SUCCINYL-6-HYDROXY-2,4-CYCLOHEXADIENE-1-CARBOXYLATE SYNTHASE"/>
    <property type="match status" value="1"/>
</dbReference>
<dbReference type="InterPro" id="IPR013595">
    <property type="entry name" value="Pept_S33_TAP-like_C"/>
</dbReference>
<dbReference type="KEGG" id="nsr:NS506_01948"/>
<feature type="domain" description="Peptidase S33 tripeptidyl aminopeptidase-like C-terminal" evidence="5">
    <location>
        <begin position="411"/>
        <end position="512"/>
    </location>
</feature>
<dbReference type="Proteomes" id="UP000180166">
    <property type="component" value="Chromosome"/>
</dbReference>
<protein>
    <submittedName>
        <fullName evidence="6">Tripeptidyl aminopeptidase</fullName>
    </submittedName>
</protein>
<keyword evidence="6" id="KW-0031">Aminopeptidase</keyword>
<keyword evidence="3" id="KW-0378">Hydrolase</keyword>
<keyword evidence="2" id="KW-0732">Signal</keyword>
<evidence type="ECO:0000256" key="1">
    <source>
        <dbReference type="ARBA" id="ARBA00010088"/>
    </source>
</evidence>
<dbReference type="SUPFAM" id="SSF53474">
    <property type="entry name" value="alpha/beta-Hydrolases"/>
    <property type="match status" value="1"/>
</dbReference>
<name>A0ABC8AP84_9NOCA</name>
<dbReference type="InterPro" id="IPR029058">
    <property type="entry name" value="AB_hydrolase_fold"/>
</dbReference>
<dbReference type="RefSeq" id="WP_237088130.1">
    <property type="nucleotide sequence ID" value="NZ_CP017839.1"/>
</dbReference>
<dbReference type="Gene3D" id="3.40.50.1820">
    <property type="entry name" value="alpha/beta hydrolase"/>
    <property type="match status" value="1"/>
</dbReference>
<evidence type="ECO:0000259" key="4">
    <source>
        <dbReference type="Pfam" id="PF00561"/>
    </source>
</evidence>
<dbReference type="InterPro" id="IPR000073">
    <property type="entry name" value="AB_hydrolase_1"/>
</dbReference>
<sequence length="520" mass="55255">MPVPASAEPATDPYVDALADAAPAPALQWSDCDSGFSCATARVPLDYTQPAGRAIELSVIKLPATDPAHRIGTLFVNFGGPGRSGVARLRERAHWPWLFSDALRARFDLVSWDTRGVANSAPVHCFPDATAQQLFFAAYPPMPGTPAAEAPFFAAAKTLADGCAQRAGDLLPHLSTENTARDLDLLRRAVGDDKLSFHGISYGTYLGALYANMFPGRVRGLVLDGSMDFRGNALGVDDAAADRPIDTRQDVATGIAGTFDAMLDACVAAGPECAFSEGDPRAKWQLVLERVQREPISWDGQRYDYGTVVAAAGQLSNPSGWPILAATLQHLYDLRETPYLPTDALAESAVLVRELADVGTGGPEWLGGTGANTYDDNYTEAFHAVQCADSRVPRDERRYSALALTEDQRVPVFGRLGVLDALTCAYWPQAAVRPYTGPWNRKTAPILIINSRNDPATPLAGAAAGAAELADAHLLVVEGAGHSSMYVHSTCSEAAKREFLTAGTLPAVGATCPIDGNPFG</sequence>
<evidence type="ECO:0000256" key="2">
    <source>
        <dbReference type="ARBA" id="ARBA00022729"/>
    </source>
</evidence>
<gene>
    <name evidence="6" type="ORF">NS506_01948</name>
</gene>
<organism evidence="6 7">
    <name type="scientific">Nocardia seriolae</name>
    <dbReference type="NCBI Taxonomy" id="37332"/>
    <lineage>
        <taxon>Bacteria</taxon>
        <taxon>Bacillati</taxon>
        <taxon>Actinomycetota</taxon>
        <taxon>Actinomycetes</taxon>
        <taxon>Mycobacteriales</taxon>
        <taxon>Nocardiaceae</taxon>
        <taxon>Nocardia</taxon>
    </lineage>
</organism>
<accession>A0ABC8AP84</accession>
<evidence type="ECO:0000313" key="6">
    <source>
        <dbReference type="EMBL" id="APA96015.1"/>
    </source>
</evidence>
<dbReference type="AlphaFoldDB" id="A0ABC8AP84"/>
<dbReference type="GO" id="GO:0004177">
    <property type="term" value="F:aminopeptidase activity"/>
    <property type="evidence" value="ECO:0007669"/>
    <property type="project" value="UniProtKB-KW"/>
</dbReference>
<proteinExistence type="inferred from homology"/>
<evidence type="ECO:0000313" key="7">
    <source>
        <dbReference type="Proteomes" id="UP000180166"/>
    </source>
</evidence>